<dbReference type="NCBIfam" id="NF003545">
    <property type="entry name" value="PRK05205.1-1"/>
    <property type="match status" value="1"/>
</dbReference>
<gene>
    <name evidence="4 6" type="primary">pyrR</name>
    <name evidence="6" type="ORF">E3J33_01525</name>
</gene>
<dbReference type="InterPro" id="IPR000836">
    <property type="entry name" value="PRTase_dom"/>
</dbReference>
<evidence type="ECO:0000313" key="7">
    <source>
        <dbReference type="Proteomes" id="UP000316925"/>
    </source>
</evidence>
<dbReference type="PANTHER" id="PTHR11608">
    <property type="entry name" value="BIFUNCTIONAL PROTEIN PYRR"/>
    <property type="match status" value="1"/>
</dbReference>
<dbReference type="Gene3D" id="3.40.50.2020">
    <property type="match status" value="1"/>
</dbReference>
<feature type="short sequence motif" description="PRPP-binding" evidence="4">
    <location>
        <begin position="96"/>
        <end position="108"/>
    </location>
</feature>
<keyword evidence="4 6" id="KW-0328">Glycosyltransferase</keyword>
<evidence type="ECO:0000256" key="3">
    <source>
        <dbReference type="ARBA" id="ARBA00023163"/>
    </source>
</evidence>
<dbReference type="FunFam" id="3.40.50.2020:FF:000020">
    <property type="entry name" value="Bifunctional protein PyrR"/>
    <property type="match status" value="1"/>
</dbReference>
<dbReference type="SUPFAM" id="SSF53271">
    <property type="entry name" value="PRTase-like"/>
    <property type="match status" value="1"/>
</dbReference>
<dbReference type="Proteomes" id="UP000316925">
    <property type="component" value="Unassembled WGS sequence"/>
</dbReference>
<dbReference type="PANTHER" id="PTHR11608:SF0">
    <property type="entry name" value="BIFUNCTIONAL PROTEIN PYRR"/>
    <property type="match status" value="1"/>
</dbReference>
<dbReference type="InterPro" id="IPR050137">
    <property type="entry name" value="PyrR_bifunctional"/>
</dbReference>
<proteinExistence type="inferred from homology"/>
<dbReference type="HAMAP" id="MF_01219">
    <property type="entry name" value="PyrR"/>
    <property type="match status" value="1"/>
</dbReference>
<sequence length="176" mass="20119">MAKLMDKDEIRRSLLRLSHQILEKNREIEDLVVVGIHRRGVTLAERISKMIEEIKGKKLPTGTLDITLYRDDLTRIAYQPVVRNTNILFPIDDKKVVLVDDVLYTGRTVRAAIDALIDFGRPKKIELVVLIDRGHRELPIRADYVGKNIPTSPGEMVEVKVEELDGTDEVLILKRT</sequence>
<dbReference type="EC" id="2.4.2.9" evidence="4"/>
<comment type="caution">
    <text evidence="6">The sequence shown here is derived from an EMBL/GenBank/DDBJ whole genome shotgun (WGS) entry which is preliminary data.</text>
</comment>
<accession>A0A523YQ35</accession>
<evidence type="ECO:0000313" key="6">
    <source>
        <dbReference type="EMBL" id="TET93625.1"/>
    </source>
</evidence>
<protein>
    <recommendedName>
        <fullName evidence="4">Bifunctional protein PyrR</fullName>
    </recommendedName>
    <domain>
        <recommendedName>
            <fullName evidence="4">Pyrimidine operon regulatory protein</fullName>
        </recommendedName>
    </domain>
    <domain>
        <recommendedName>
            <fullName evidence="4">Uracil phosphoribosyltransferase</fullName>
            <shortName evidence="4">UPRTase</shortName>
            <ecNumber evidence="4">2.4.2.9</ecNumber>
        </recommendedName>
    </domain>
</protein>
<dbReference type="CDD" id="cd06223">
    <property type="entry name" value="PRTases_typeI"/>
    <property type="match status" value="1"/>
</dbReference>
<dbReference type="Pfam" id="PF00156">
    <property type="entry name" value="Pribosyltran"/>
    <property type="match status" value="1"/>
</dbReference>
<comment type="similarity">
    <text evidence="1 4">Belongs to the purine/pyrimidine phosphoribosyltransferase family. PyrR subfamily.</text>
</comment>
<reference evidence="6 7" key="1">
    <citation type="submission" date="2019-03" db="EMBL/GenBank/DDBJ databases">
        <title>Metabolic potential of uncultured bacteria and archaea associated with petroleum seepage in deep-sea sediments.</title>
        <authorList>
            <person name="Dong X."/>
            <person name="Hubert C."/>
        </authorList>
    </citation>
    <scope>NUCLEOTIDE SEQUENCE [LARGE SCALE GENOMIC DNA]</scope>
    <source>
        <strain evidence="6">E29_bin28</strain>
    </source>
</reference>
<keyword evidence="2 4" id="KW-0805">Transcription regulation</keyword>
<organism evidence="6 7">
    <name type="scientific">Aerophobetes bacterium</name>
    <dbReference type="NCBI Taxonomy" id="2030807"/>
    <lineage>
        <taxon>Bacteria</taxon>
        <taxon>Candidatus Aerophobota</taxon>
    </lineage>
</organism>
<keyword evidence="4 6" id="KW-0808">Transferase</keyword>
<feature type="domain" description="Phosphoribosyltransferase" evidence="5">
    <location>
        <begin position="15"/>
        <end position="161"/>
    </location>
</feature>
<dbReference type="EMBL" id="SOIJ01000088">
    <property type="protein sequence ID" value="TET93625.1"/>
    <property type="molecule type" value="Genomic_DNA"/>
</dbReference>
<keyword evidence="3 4" id="KW-0804">Transcription</keyword>
<evidence type="ECO:0000259" key="5">
    <source>
        <dbReference type="Pfam" id="PF00156"/>
    </source>
</evidence>
<dbReference type="GO" id="GO:0006355">
    <property type="term" value="P:regulation of DNA-templated transcription"/>
    <property type="evidence" value="ECO:0007669"/>
    <property type="project" value="UniProtKB-UniRule"/>
</dbReference>
<dbReference type="InterPro" id="IPR023050">
    <property type="entry name" value="PyrR"/>
</dbReference>
<dbReference type="AlphaFoldDB" id="A0A523YQ35"/>
<evidence type="ECO:0000256" key="2">
    <source>
        <dbReference type="ARBA" id="ARBA00023015"/>
    </source>
</evidence>
<comment type="catalytic activity">
    <reaction evidence="4">
        <text>UMP + diphosphate = 5-phospho-alpha-D-ribose 1-diphosphate + uracil</text>
        <dbReference type="Rhea" id="RHEA:13017"/>
        <dbReference type="ChEBI" id="CHEBI:17568"/>
        <dbReference type="ChEBI" id="CHEBI:33019"/>
        <dbReference type="ChEBI" id="CHEBI:57865"/>
        <dbReference type="ChEBI" id="CHEBI:58017"/>
        <dbReference type="EC" id="2.4.2.9"/>
    </reaction>
</comment>
<comment type="function">
    <text evidence="4">Regulates the transcription of the pyrimidine nucleotide (pyr) operon in response to exogenous pyrimidines.</text>
</comment>
<evidence type="ECO:0000256" key="4">
    <source>
        <dbReference type="HAMAP-Rule" id="MF_01219"/>
    </source>
</evidence>
<dbReference type="NCBIfam" id="NF003549">
    <property type="entry name" value="PRK05205.1-5"/>
    <property type="match status" value="1"/>
</dbReference>
<dbReference type="GO" id="GO:0004845">
    <property type="term" value="F:uracil phosphoribosyltransferase activity"/>
    <property type="evidence" value="ECO:0007669"/>
    <property type="project" value="UniProtKB-UniRule"/>
</dbReference>
<dbReference type="InterPro" id="IPR029057">
    <property type="entry name" value="PRTase-like"/>
</dbReference>
<evidence type="ECO:0000256" key="1">
    <source>
        <dbReference type="ARBA" id="ARBA00005565"/>
    </source>
</evidence>
<name>A0A523YQ35_UNCAE</name>
<comment type="function">
    <text evidence="4">Also displays a weak uracil phosphoribosyltransferase activity which is not physiologically significant.</text>
</comment>